<dbReference type="InterPro" id="IPR042473">
    <property type="entry name" value="VISTA"/>
</dbReference>
<dbReference type="InterPro" id="IPR013783">
    <property type="entry name" value="Ig-like_fold"/>
</dbReference>
<dbReference type="PANTHER" id="PTHR44819:SF1">
    <property type="entry name" value="V-TYPE IMMUNOGLOBULIN DOMAIN-CONTAINING SUPPRESSOR OF T-CELL ACTIVATION"/>
    <property type="match status" value="1"/>
</dbReference>
<keyword evidence="2" id="KW-1133">Transmembrane helix</keyword>
<feature type="transmembrane region" description="Helical" evidence="2">
    <location>
        <begin position="183"/>
        <end position="207"/>
    </location>
</feature>
<evidence type="ECO:0000256" key="1">
    <source>
        <dbReference type="SAM" id="MobiDB-lite"/>
    </source>
</evidence>
<name>A0A9Q1IZM0_SYNKA</name>
<sequence>MSDSYRRKIPALDLAAALRLCFHLIVIIEAGAEMHYHPTLTVTVPHLSYTCPVGANITMQCVLGGVPMYAGDQVRLGWLFTPHQDQQCHSSTHSQMPPSTNPSHSHAKGVHSRDSKGFWITLANVTHAEQGRYCCVAMDIHKDGHHVIVEQRPHDHVLLTITPRRNGNMNCSVKDHKPSEGSVAAGLATAACIMGILSLPLILLLVYKQRQSAQSNRRAHELVRMDSEAQGHENPVFLGGSPPNKTRTVSQIMTRQSSETGRHLLSEPGTPLSPSTQGDVFFPSQGPSLSPCP</sequence>
<proteinExistence type="predicted"/>
<accession>A0A9Q1IZM0</accession>
<keyword evidence="2" id="KW-0812">Transmembrane</keyword>
<protein>
    <recommendedName>
        <fullName evidence="3">Ig-like domain-containing protein</fullName>
    </recommendedName>
</protein>
<dbReference type="InterPro" id="IPR007110">
    <property type="entry name" value="Ig-like_dom"/>
</dbReference>
<dbReference type="Proteomes" id="UP001152622">
    <property type="component" value="Chromosome 5"/>
</dbReference>
<dbReference type="InterPro" id="IPR036179">
    <property type="entry name" value="Ig-like_dom_sf"/>
</dbReference>
<feature type="region of interest" description="Disordered" evidence="1">
    <location>
        <begin position="254"/>
        <end position="293"/>
    </location>
</feature>
<dbReference type="SUPFAM" id="SSF48726">
    <property type="entry name" value="Immunoglobulin"/>
    <property type="match status" value="1"/>
</dbReference>
<dbReference type="AlphaFoldDB" id="A0A9Q1IZM0"/>
<dbReference type="OrthoDB" id="8910360at2759"/>
<evidence type="ECO:0000259" key="3">
    <source>
        <dbReference type="PROSITE" id="PS50835"/>
    </source>
</evidence>
<evidence type="ECO:0000256" key="2">
    <source>
        <dbReference type="SAM" id="Phobius"/>
    </source>
</evidence>
<keyword evidence="5" id="KW-1185">Reference proteome</keyword>
<comment type="caution">
    <text evidence="4">The sequence shown here is derived from an EMBL/GenBank/DDBJ whole genome shotgun (WGS) entry which is preliminary data.</text>
</comment>
<dbReference type="SMART" id="SM00409">
    <property type="entry name" value="IG"/>
    <property type="match status" value="1"/>
</dbReference>
<organism evidence="4 5">
    <name type="scientific">Synaphobranchus kaupii</name>
    <name type="common">Kaup's arrowtooth eel</name>
    <dbReference type="NCBI Taxonomy" id="118154"/>
    <lineage>
        <taxon>Eukaryota</taxon>
        <taxon>Metazoa</taxon>
        <taxon>Chordata</taxon>
        <taxon>Craniata</taxon>
        <taxon>Vertebrata</taxon>
        <taxon>Euteleostomi</taxon>
        <taxon>Actinopterygii</taxon>
        <taxon>Neopterygii</taxon>
        <taxon>Teleostei</taxon>
        <taxon>Anguilliformes</taxon>
        <taxon>Synaphobranchidae</taxon>
        <taxon>Synaphobranchus</taxon>
    </lineage>
</organism>
<reference evidence="4" key="1">
    <citation type="journal article" date="2023" name="Science">
        <title>Genome structures resolve the early diversification of teleost fishes.</title>
        <authorList>
            <person name="Parey E."/>
            <person name="Louis A."/>
            <person name="Montfort J."/>
            <person name="Bouchez O."/>
            <person name="Roques C."/>
            <person name="Iampietro C."/>
            <person name="Lluch J."/>
            <person name="Castinel A."/>
            <person name="Donnadieu C."/>
            <person name="Desvignes T."/>
            <person name="Floi Bucao C."/>
            <person name="Jouanno E."/>
            <person name="Wen M."/>
            <person name="Mejri S."/>
            <person name="Dirks R."/>
            <person name="Jansen H."/>
            <person name="Henkel C."/>
            <person name="Chen W.J."/>
            <person name="Zahm M."/>
            <person name="Cabau C."/>
            <person name="Klopp C."/>
            <person name="Thompson A.W."/>
            <person name="Robinson-Rechavi M."/>
            <person name="Braasch I."/>
            <person name="Lecointre G."/>
            <person name="Bobe J."/>
            <person name="Postlethwait J.H."/>
            <person name="Berthelot C."/>
            <person name="Roest Crollius H."/>
            <person name="Guiguen Y."/>
        </authorList>
    </citation>
    <scope>NUCLEOTIDE SEQUENCE</scope>
    <source>
        <strain evidence="4">WJC10195</strain>
    </source>
</reference>
<feature type="region of interest" description="Disordered" evidence="1">
    <location>
        <begin position="87"/>
        <end position="111"/>
    </location>
</feature>
<feature type="compositionally biased region" description="Polar residues" evidence="1">
    <location>
        <begin position="87"/>
        <end position="104"/>
    </location>
</feature>
<dbReference type="InterPro" id="IPR003599">
    <property type="entry name" value="Ig_sub"/>
</dbReference>
<gene>
    <name evidence="4" type="ORF">SKAU_G00163180</name>
</gene>
<dbReference type="GO" id="GO:0050776">
    <property type="term" value="P:regulation of immune response"/>
    <property type="evidence" value="ECO:0007669"/>
    <property type="project" value="InterPro"/>
</dbReference>
<dbReference type="PANTHER" id="PTHR44819">
    <property type="entry name" value="V-TYPE IMMUNOGLOBULIN DOMAIN-CONTAINING SUPPRESSOR OF T-CELL ACTIVATION"/>
    <property type="match status" value="1"/>
</dbReference>
<dbReference type="GO" id="GO:0005886">
    <property type="term" value="C:plasma membrane"/>
    <property type="evidence" value="ECO:0007669"/>
    <property type="project" value="TreeGrafter"/>
</dbReference>
<feature type="region of interest" description="Disordered" evidence="1">
    <location>
        <begin position="228"/>
        <end position="247"/>
    </location>
</feature>
<dbReference type="Gene3D" id="2.60.40.10">
    <property type="entry name" value="Immunoglobulins"/>
    <property type="match status" value="1"/>
</dbReference>
<feature type="domain" description="Ig-like" evidence="3">
    <location>
        <begin position="38"/>
        <end position="137"/>
    </location>
</feature>
<keyword evidence="2" id="KW-0472">Membrane</keyword>
<dbReference type="PROSITE" id="PS50835">
    <property type="entry name" value="IG_LIKE"/>
    <property type="match status" value="1"/>
</dbReference>
<dbReference type="GO" id="GO:0046636">
    <property type="term" value="P:negative regulation of alpha-beta T cell activation"/>
    <property type="evidence" value="ECO:0007669"/>
    <property type="project" value="TreeGrafter"/>
</dbReference>
<evidence type="ECO:0000313" key="5">
    <source>
        <dbReference type="Proteomes" id="UP001152622"/>
    </source>
</evidence>
<evidence type="ECO:0000313" key="4">
    <source>
        <dbReference type="EMBL" id="KAJ8359793.1"/>
    </source>
</evidence>
<dbReference type="EMBL" id="JAINUF010000005">
    <property type="protein sequence ID" value="KAJ8359793.1"/>
    <property type="molecule type" value="Genomic_DNA"/>
</dbReference>